<dbReference type="Gene3D" id="2.40.37.30">
    <property type="match status" value="2"/>
</dbReference>
<dbReference type="InterPro" id="IPR001608">
    <property type="entry name" value="Ala_racemase_N"/>
</dbReference>
<name>A0A8J3TF02_9ACTN</name>
<evidence type="ECO:0000259" key="1">
    <source>
        <dbReference type="Pfam" id="PF01168"/>
    </source>
</evidence>
<keyword evidence="4" id="KW-1185">Reference proteome</keyword>
<organism evidence="3 4">
    <name type="scientific">Planosporangium mesophilum</name>
    <dbReference type="NCBI Taxonomy" id="689768"/>
    <lineage>
        <taxon>Bacteria</taxon>
        <taxon>Bacillati</taxon>
        <taxon>Actinomycetota</taxon>
        <taxon>Actinomycetes</taxon>
        <taxon>Micromonosporales</taxon>
        <taxon>Micromonosporaceae</taxon>
        <taxon>Planosporangium</taxon>
    </lineage>
</organism>
<feature type="domain" description="YhfX-like C-terminal" evidence="2">
    <location>
        <begin position="278"/>
        <end position="383"/>
    </location>
</feature>
<protein>
    <submittedName>
        <fullName evidence="3">Amino-acid racemase</fullName>
    </submittedName>
</protein>
<reference evidence="3" key="1">
    <citation type="submission" date="2021-01" db="EMBL/GenBank/DDBJ databases">
        <title>Whole genome shotgun sequence of Planosporangium mesophilum NBRC 109066.</title>
        <authorList>
            <person name="Komaki H."/>
            <person name="Tamura T."/>
        </authorList>
    </citation>
    <scope>NUCLEOTIDE SEQUENCE</scope>
    <source>
        <strain evidence="3">NBRC 109066</strain>
    </source>
</reference>
<evidence type="ECO:0000259" key="2">
    <source>
        <dbReference type="Pfam" id="PF21279"/>
    </source>
</evidence>
<dbReference type="InterPro" id="IPR048449">
    <property type="entry name" value="YhfX-like_C"/>
</dbReference>
<dbReference type="Pfam" id="PF01168">
    <property type="entry name" value="Ala_racemase_N"/>
    <property type="match status" value="1"/>
</dbReference>
<comment type="caution">
    <text evidence="3">The sequence shown here is derived from an EMBL/GenBank/DDBJ whole genome shotgun (WGS) entry which is preliminary data.</text>
</comment>
<dbReference type="Proteomes" id="UP000599074">
    <property type="component" value="Unassembled WGS sequence"/>
</dbReference>
<dbReference type="Pfam" id="PF21279">
    <property type="entry name" value="YhfX-like_C"/>
    <property type="match status" value="1"/>
</dbReference>
<dbReference type="RefSeq" id="WP_168115804.1">
    <property type="nucleotide sequence ID" value="NZ_BOON01000054.1"/>
</dbReference>
<accession>A0A8J3TF02</accession>
<dbReference type="SUPFAM" id="SSF51419">
    <property type="entry name" value="PLP-binding barrel"/>
    <property type="match status" value="1"/>
</dbReference>
<gene>
    <name evidence="3" type="ORF">Pme01_52250</name>
</gene>
<sequence>MFLDLLRRRNPAFLRAAAQLHHTGELPANTYALDLDTVSANATAIKREADRLGLTPFAMTKQIGRNPDLSRAVRAAGITEAVGVDLQCALAARAGGLATGHIGHLVQIPRHEAATAAALNPRYWTVFNDAKAGEAAAASAALGRDQALLARIVAPGDTFYRGHEGGFDAADVVAVADRLDDLAGAHFAGITSFPALLFDKETGKVRPTPNLGTLQDAAARLRAAGRDHVELNAPGTTSVATLQILADAGATQVEPGHGLTGTTPWHAVEDLVEEPAVLYVSEVSHLHGNHAYVFGGGLYVDPVLGLGRTRALIVRGGDLDGARLVEVEMPAPEAIDYYAMADVSDAAGVEPGDTVIFGFRPQAFVTRALTAGVTGVRSGTPAVTGVYAADGSVPIGLDGHAVESVAS</sequence>
<dbReference type="InterPro" id="IPR029066">
    <property type="entry name" value="PLP-binding_barrel"/>
</dbReference>
<dbReference type="AlphaFoldDB" id="A0A8J3TF02"/>
<proteinExistence type="predicted"/>
<evidence type="ECO:0000313" key="3">
    <source>
        <dbReference type="EMBL" id="GII25628.1"/>
    </source>
</evidence>
<evidence type="ECO:0000313" key="4">
    <source>
        <dbReference type="Proteomes" id="UP000599074"/>
    </source>
</evidence>
<feature type="domain" description="Alanine racemase N-terminal" evidence="1">
    <location>
        <begin position="34"/>
        <end position="264"/>
    </location>
</feature>
<dbReference type="EMBL" id="BOON01000054">
    <property type="protein sequence ID" value="GII25628.1"/>
    <property type="molecule type" value="Genomic_DNA"/>
</dbReference>